<dbReference type="EMBL" id="BJHV01000003">
    <property type="protein sequence ID" value="GDY49334.1"/>
    <property type="molecule type" value="Genomic_DNA"/>
</dbReference>
<accession>A0A4D4KMB5</accession>
<name>A0A4D4KMB5_9ACTN</name>
<gene>
    <name evidence="1" type="ORF">SANT12839_102160</name>
</gene>
<evidence type="ECO:0000313" key="1">
    <source>
        <dbReference type="EMBL" id="GDY49334.1"/>
    </source>
</evidence>
<keyword evidence="2" id="KW-1185">Reference proteome</keyword>
<protein>
    <submittedName>
        <fullName evidence="1">Uncharacterized protein</fullName>
    </submittedName>
</protein>
<reference evidence="1 2" key="1">
    <citation type="journal article" date="2020" name="Int. J. Syst. Evol. Microbiol.">
        <title>Reclassification of Streptomyces castelarensis and Streptomyces sporoclivatus as later heterotypic synonyms of Streptomyces antimycoticus.</title>
        <authorList>
            <person name="Komaki H."/>
            <person name="Tamura T."/>
        </authorList>
    </citation>
    <scope>NUCLEOTIDE SEQUENCE [LARGE SCALE GENOMIC DNA]</scope>
    <source>
        <strain evidence="1 2">NBRC 12839</strain>
    </source>
</reference>
<dbReference type="Proteomes" id="UP000299290">
    <property type="component" value="Unassembled WGS sequence"/>
</dbReference>
<comment type="caution">
    <text evidence="1">The sequence shown here is derived from an EMBL/GenBank/DDBJ whole genome shotgun (WGS) entry which is preliminary data.</text>
</comment>
<sequence length="147" mass="15349">MELPGKPTPPLSAMSRRTSFAAAARTPGHLKTLEERVSQEIARITAIETAVDRGHTGADSELACYAPAAAAALNLLADAVNRGGADHDDVVQALKDAGVHSAFAAVLDAAAGAVTEGMDDPFDFDDRLHSENLQAAAGQVRDAFQWL</sequence>
<dbReference type="AlphaFoldDB" id="A0A4D4KMB5"/>
<evidence type="ECO:0000313" key="2">
    <source>
        <dbReference type="Proteomes" id="UP000299290"/>
    </source>
</evidence>
<organism evidence="1 2">
    <name type="scientific">Streptomyces antimycoticus</name>
    <dbReference type="NCBI Taxonomy" id="68175"/>
    <lineage>
        <taxon>Bacteria</taxon>
        <taxon>Bacillati</taxon>
        <taxon>Actinomycetota</taxon>
        <taxon>Actinomycetes</taxon>
        <taxon>Kitasatosporales</taxon>
        <taxon>Streptomycetaceae</taxon>
        <taxon>Streptomyces</taxon>
        <taxon>Streptomyces violaceusniger group</taxon>
    </lineage>
</organism>
<proteinExistence type="predicted"/>